<dbReference type="InterPro" id="IPR036866">
    <property type="entry name" value="RibonucZ/Hydroxyglut_hydro"/>
</dbReference>
<evidence type="ECO:0000259" key="1">
    <source>
        <dbReference type="SMART" id="SM00849"/>
    </source>
</evidence>
<dbReference type="SUPFAM" id="SSF56281">
    <property type="entry name" value="Metallo-hydrolase/oxidoreductase"/>
    <property type="match status" value="1"/>
</dbReference>
<name>A0ABV9NAY0_9PROT</name>
<dbReference type="CDD" id="cd16278">
    <property type="entry name" value="metallo-hydrolase-like_MBL-fold"/>
    <property type="match status" value="1"/>
</dbReference>
<dbReference type="InterPro" id="IPR041516">
    <property type="entry name" value="LACTB2_WH"/>
</dbReference>
<proteinExistence type="predicted"/>
<dbReference type="RefSeq" id="WP_371392175.1">
    <property type="nucleotide sequence ID" value="NZ_CP163421.1"/>
</dbReference>
<dbReference type="InterPro" id="IPR050662">
    <property type="entry name" value="Sec-metab_biosynth-thioest"/>
</dbReference>
<reference evidence="3" key="1">
    <citation type="journal article" date="2019" name="Int. J. Syst. Evol. Microbiol.">
        <title>The Global Catalogue of Microorganisms (GCM) 10K type strain sequencing project: providing services to taxonomists for standard genome sequencing and annotation.</title>
        <authorList>
            <consortium name="The Broad Institute Genomics Platform"/>
            <consortium name="The Broad Institute Genome Sequencing Center for Infectious Disease"/>
            <person name="Wu L."/>
            <person name="Ma J."/>
        </authorList>
    </citation>
    <scope>NUCLEOTIDE SEQUENCE [LARGE SCALE GENOMIC DNA]</scope>
    <source>
        <strain evidence="3">CCUG 62981</strain>
    </source>
</reference>
<organism evidence="2 3">
    <name type="scientific">Glycocaulis abyssi</name>
    <dbReference type="NCBI Taxonomy" id="1433403"/>
    <lineage>
        <taxon>Bacteria</taxon>
        <taxon>Pseudomonadati</taxon>
        <taxon>Pseudomonadota</taxon>
        <taxon>Alphaproteobacteria</taxon>
        <taxon>Maricaulales</taxon>
        <taxon>Maricaulaceae</taxon>
        <taxon>Glycocaulis</taxon>
    </lineage>
</organism>
<feature type="domain" description="Metallo-beta-lactamase" evidence="1">
    <location>
        <begin position="46"/>
        <end position="220"/>
    </location>
</feature>
<gene>
    <name evidence="2" type="ORF">ACFPB0_03910</name>
</gene>
<protein>
    <submittedName>
        <fullName evidence="2">MBL fold metallo-hydrolase</fullName>
    </submittedName>
</protein>
<sequence>MTRPPVAPAPIPFVRDMQFEPGRADQVSPAIRRVVAGNSGAFTYTGTGTYLVGHGKVAVIDPGPAEDAHFDALNRALEGETVSHVIVTHHHLDHSALARRFADHRGAKVYGRPAAGGRPMDPDAPVMEEGADFSFVPDHTLDDGDAIAGPGWTLDVLHTPGHTANHICLALMEENALLCGDHIMGWATSVVLPPDGDMGDYLQQLERVRQRGFATLWPSHGPPVTDPEPFIVAYIAHRHYREAQILHALEAGPSTITALLPAMYAGLDERLYPAAAMSVWSHMVDLHQRGRVTTGGEPALDSTYALVR</sequence>
<accession>A0ABV9NAY0</accession>
<dbReference type="Pfam" id="PF00753">
    <property type="entry name" value="Lactamase_B"/>
    <property type="match status" value="1"/>
</dbReference>
<dbReference type="EMBL" id="JBHSGQ010000001">
    <property type="protein sequence ID" value="MFC4724429.1"/>
    <property type="molecule type" value="Genomic_DNA"/>
</dbReference>
<dbReference type="InterPro" id="IPR001279">
    <property type="entry name" value="Metallo-B-lactamas"/>
</dbReference>
<evidence type="ECO:0000313" key="2">
    <source>
        <dbReference type="EMBL" id="MFC4724429.1"/>
    </source>
</evidence>
<dbReference type="SMART" id="SM00849">
    <property type="entry name" value="Lactamase_B"/>
    <property type="match status" value="1"/>
</dbReference>
<dbReference type="Proteomes" id="UP001596024">
    <property type="component" value="Unassembled WGS sequence"/>
</dbReference>
<evidence type="ECO:0000313" key="3">
    <source>
        <dbReference type="Proteomes" id="UP001596024"/>
    </source>
</evidence>
<dbReference type="Gene3D" id="1.10.10.10">
    <property type="entry name" value="Winged helix-like DNA-binding domain superfamily/Winged helix DNA-binding domain"/>
    <property type="match status" value="1"/>
</dbReference>
<dbReference type="Pfam" id="PF17778">
    <property type="entry name" value="WHD_BLACT"/>
    <property type="match status" value="1"/>
</dbReference>
<dbReference type="Gene3D" id="3.60.15.10">
    <property type="entry name" value="Ribonuclease Z/Hydroxyacylglutathione hydrolase-like"/>
    <property type="match status" value="1"/>
</dbReference>
<keyword evidence="3" id="KW-1185">Reference proteome</keyword>
<dbReference type="PANTHER" id="PTHR23131:SF0">
    <property type="entry name" value="ENDORIBONUCLEASE LACTB2"/>
    <property type="match status" value="1"/>
</dbReference>
<comment type="caution">
    <text evidence="2">The sequence shown here is derived from an EMBL/GenBank/DDBJ whole genome shotgun (WGS) entry which is preliminary data.</text>
</comment>
<dbReference type="PANTHER" id="PTHR23131">
    <property type="entry name" value="ENDORIBONUCLEASE LACTB2"/>
    <property type="match status" value="1"/>
</dbReference>
<dbReference type="InterPro" id="IPR036388">
    <property type="entry name" value="WH-like_DNA-bd_sf"/>
</dbReference>